<name>A0AAU9X7I9_9CNID</name>
<evidence type="ECO:0000256" key="11">
    <source>
        <dbReference type="PROSITE-ProRule" id="PRU00221"/>
    </source>
</evidence>
<keyword evidence="10" id="KW-0539">Nucleus</keyword>
<dbReference type="FunFam" id="2.130.10.10:FF:000575">
    <property type="entry name" value="Elongator acetyltransferase complex subunit 2"/>
    <property type="match status" value="1"/>
</dbReference>
<evidence type="ECO:0000256" key="8">
    <source>
        <dbReference type="ARBA" id="ARBA00022694"/>
    </source>
</evidence>
<protein>
    <recommendedName>
        <fullName evidence="5">Elongator complex protein 2</fullName>
    </recommendedName>
</protein>
<dbReference type="PROSITE" id="PS50294">
    <property type="entry name" value="WD_REPEATS_REGION"/>
    <property type="match status" value="2"/>
</dbReference>
<dbReference type="GO" id="GO:0005737">
    <property type="term" value="C:cytoplasm"/>
    <property type="evidence" value="ECO:0007669"/>
    <property type="project" value="UniProtKB-SubCell"/>
</dbReference>
<feature type="repeat" description="WD" evidence="11">
    <location>
        <begin position="225"/>
        <end position="262"/>
    </location>
</feature>
<dbReference type="AlphaFoldDB" id="A0AAU9X7I9"/>
<reference evidence="12 13" key="1">
    <citation type="submission" date="2022-05" db="EMBL/GenBank/DDBJ databases">
        <authorList>
            <consortium name="Genoscope - CEA"/>
            <person name="William W."/>
        </authorList>
    </citation>
    <scope>NUCLEOTIDE SEQUENCE [LARGE SCALE GENOMIC DNA]</scope>
</reference>
<keyword evidence="6" id="KW-0963">Cytoplasm</keyword>
<organism evidence="12 13">
    <name type="scientific">Pocillopora meandrina</name>
    <dbReference type="NCBI Taxonomy" id="46732"/>
    <lineage>
        <taxon>Eukaryota</taxon>
        <taxon>Metazoa</taxon>
        <taxon>Cnidaria</taxon>
        <taxon>Anthozoa</taxon>
        <taxon>Hexacorallia</taxon>
        <taxon>Scleractinia</taxon>
        <taxon>Astrocoeniina</taxon>
        <taxon>Pocilloporidae</taxon>
        <taxon>Pocillopora</taxon>
    </lineage>
</organism>
<accession>A0AAU9X7I9</accession>
<gene>
    <name evidence="12" type="ORF">PMEA_00019031</name>
</gene>
<dbReference type="InterPro" id="IPR020472">
    <property type="entry name" value="WD40_PAC1"/>
</dbReference>
<dbReference type="SUPFAM" id="SSF50978">
    <property type="entry name" value="WD40 repeat-like"/>
    <property type="match status" value="3"/>
</dbReference>
<dbReference type="Gene3D" id="2.130.10.10">
    <property type="entry name" value="YVTN repeat-like/Quinoprotein amine dehydrogenase"/>
    <property type="match status" value="4"/>
</dbReference>
<dbReference type="InterPro" id="IPR015943">
    <property type="entry name" value="WD40/YVTN_repeat-like_dom_sf"/>
</dbReference>
<dbReference type="GO" id="GO:0002098">
    <property type="term" value="P:tRNA wobble uridine modification"/>
    <property type="evidence" value="ECO:0007669"/>
    <property type="project" value="InterPro"/>
</dbReference>
<keyword evidence="7 11" id="KW-0853">WD repeat</keyword>
<feature type="repeat" description="WD" evidence="11">
    <location>
        <begin position="70"/>
        <end position="107"/>
    </location>
</feature>
<evidence type="ECO:0000256" key="9">
    <source>
        <dbReference type="ARBA" id="ARBA00022737"/>
    </source>
</evidence>
<evidence type="ECO:0000256" key="7">
    <source>
        <dbReference type="ARBA" id="ARBA00022574"/>
    </source>
</evidence>
<proteinExistence type="inferred from homology"/>
<comment type="caution">
    <text evidence="12">The sequence shown here is derived from an EMBL/GenBank/DDBJ whole genome shotgun (WGS) entry which is preliminary data.</text>
</comment>
<feature type="repeat" description="WD" evidence="11">
    <location>
        <begin position="695"/>
        <end position="726"/>
    </location>
</feature>
<keyword evidence="9" id="KW-0677">Repeat</keyword>
<sequence length="844" mass="93919">MADESNEDNKNMISCCKCSLEYVSVACNRTPLCVDWGRNGWLAYGACYSIALYRPKTAKSGSFGRVEHILNGHKDRVNCVRWIPRPGFEEEDELVSGSTDKSVIVWQKNADQDYTWKVSSVLEGHQGAVNAVAAVILPVSDNSRATRTIIVSASADSSVRIWERKQTEGNFTCLQTVSYGNGFILAVAISLLPGTSVPVIVCGGEDCKVHLFTEKDNKFMKVQSLLGHEDWIRGTNFALEDGGDLLLVSCSQDSFIRIWRISLSLKYPESNSDILQDEFKELKLTSNVFSVINEGSSKDFSVVLESVLTGHEGWIYGVHWHPAIRRGDGSFTQPMSLLSASMDKTLIVWAPDKESGVWLEKVRVGEVGGTTLGFYGAVFSPDGQSILGHGYLGAFHLWNNVAYECEERWEPGVTVGGHFGPVQDIDWDPIDGQFLVSVSSDQTTRLHAPWRGEEFQRPVWCEIARPQVHGYDMQCLSMLSRYKMASGADEKVLRIFSAPRQFIETFQKLCKLEENEETHDSLPVGASVPALGLSNKAVFEGDMDSLRRDLEDPARPMKSSAFASEEPAPFTPVLLKEPPTEDILHQNTLWPEVQKLYGHGYEVFCVASSPDGTLLASACKASKPEHAALILWDTTTWRQICSLPSHALTVTQIAFDHSGQRLLSVSRDRCWSVFKRKSNDEKGQLFSLVARSDKKNQHARIIWSCAWSEDDKYFATASRDKKVILWGSTDISSDNWQAASSPVDIGEAATAVDIAPWVNNGRYTIAVGSESGRIFLYSWSLNGASRASGQWSLLHTLDQSICHVLTVRRLRWRRTKDFDKSATLQLASCSLDHSVRIFNVAVAR</sequence>
<evidence type="ECO:0000256" key="4">
    <source>
        <dbReference type="ARBA" id="ARBA00005881"/>
    </source>
</evidence>
<dbReference type="Pfam" id="PF00400">
    <property type="entry name" value="WD40"/>
    <property type="match status" value="7"/>
</dbReference>
<dbReference type="EMBL" id="CALNXJ010000033">
    <property type="protein sequence ID" value="CAH3139887.1"/>
    <property type="molecule type" value="Genomic_DNA"/>
</dbReference>
<evidence type="ECO:0000256" key="6">
    <source>
        <dbReference type="ARBA" id="ARBA00022490"/>
    </source>
</evidence>
<dbReference type="InterPro" id="IPR037289">
    <property type="entry name" value="Elp2"/>
</dbReference>
<evidence type="ECO:0000256" key="10">
    <source>
        <dbReference type="ARBA" id="ARBA00023242"/>
    </source>
</evidence>
<keyword evidence="8" id="KW-0819">tRNA processing</keyword>
<dbReference type="FunFam" id="2.130.10.10:FF:001709">
    <property type="entry name" value="Elongator complex protein 2"/>
    <property type="match status" value="1"/>
</dbReference>
<dbReference type="InterPro" id="IPR001680">
    <property type="entry name" value="WD40_rpt"/>
</dbReference>
<comment type="subcellular location">
    <subcellularLocation>
        <location evidence="2">Cytoplasm</location>
    </subcellularLocation>
    <subcellularLocation>
        <location evidence="1">Nucleus</location>
    </subcellularLocation>
</comment>
<keyword evidence="13" id="KW-1185">Reference proteome</keyword>
<evidence type="ECO:0000313" key="13">
    <source>
        <dbReference type="Proteomes" id="UP001159428"/>
    </source>
</evidence>
<dbReference type="GO" id="GO:0005634">
    <property type="term" value="C:nucleus"/>
    <property type="evidence" value="ECO:0007669"/>
    <property type="project" value="UniProtKB-SubCell"/>
</dbReference>
<dbReference type="PRINTS" id="PR00320">
    <property type="entry name" value="GPROTEINBRPT"/>
</dbReference>
<evidence type="ECO:0000256" key="2">
    <source>
        <dbReference type="ARBA" id="ARBA00004496"/>
    </source>
</evidence>
<comment type="pathway">
    <text evidence="3">tRNA modification; 5-methoxycarbonylmethyl-2-thiouridine-tRNA biosynthesis.</text>
</comment>
<comment type="similarity">
    <text evidence="4">Belongs to the WD repeat ELP2 family.</text>
</comment>
<dbReference type="PROSITE" id="PS50082">
    <property type="entry name" value="WD_REPEATS_2"/>
    <property type="match status" value="3"/>
</dbReference>
<dbReference type="PANTHER" id="PTHR44111:SF1">
    <property type="entry name" value="ELONGATOR COMPLEX PROTEIN 2"/>
    <property type="match status" value="1"/>
</dbReference>
<dbReference type="PANTHER" id="PTHR44111">
    <property type="entry name" value="ELONGATOR COMPLEX PROTEIN 2"/>
    <property type="match status" value="1"/>
</dbReference>
<evidence type="ECO:0000313" key="12">
    <source>
        <dbReference type="EMBL" id="CAH3139887.1"/>
    </source>
</evidence>
<evidence type="ECO:0000256" key="5">
    <source>
        <dbReference type="ARBA" id="ARBA00020267"/>
    </source>
</evidence>
<evidence type="ECO:0000256" key="3">
    <source>
        <dbReference type="ARBA" id="ARBA00005043"/>
    </source>
</evidence>
<evidence type="ECO:0000256" key="1">
    <source>
        <dbReference type="ARBA" id="ARBA00004123"/>
    </source>
</evidence>
<dbReference type="SMART" id="SM00320">
    <property type="entry name" value="WD40"/>
    <property type="match status" value="11"/>
</dbReference>
<dbReference type="GO" id="GO:0033588">
    <property type="term" value="C:elongator holoenzyme complex"/>
    <property type="evidence" value="ECO:0007669"/>
    <property type="project" value="InterPro"/>
</dbReference>
<dbReference type="InterPro" id="IPR036322">
    <property type="entry name" value="WD40_repeat_dom_sf"/>
</dbReference>
<dbReference type="Proteomes" id="UP001159428">
    <property type="component" value="Unassembled WGS sequence"/>
</dbReference>